<dbReference type="InterPro" id="IPR011646">
    <property type="entry name" value="KAP_P-loop"/>
</dbReference>
<keyword evidence="1" id="KW-0812">Transmembrane</keyword>
<proteinExistence type="predicted"/>
<feature type="domain" description="KAP NTPase" evidence="2">
    <location>
        <begin position="170"/>
        <end position="434"/>
    </location>
</feature>
<reference evidence="3 4" key="1">
    <citation type="submission" date="2020-01" db="EMBL/GenBank/DDBJ databases">
        <title>Vaginal microbiome of pregnant Indian women: Insights into the genome of dominants Lactobacillus species.</title>
        <authorList>
            <person name="Das B."/>
            <person name="Mehta O."/>
            <person name="Ghosh T.S."/>
            <person name="Kothidar A."/>
            <person name="Gowtham M.R."/>
            <person name="Mitra R."/>
            <person name="Kshetrapal P."/>
            <person name="Wadhwa N."/>
            <person name="Thiruvengadam R."/>
            <person name="Nair G.B."/>
            <person name="Bhatnagar S."/>
            <person name="Pore S."/>
        </authorList>
    </citation>
    <scope>NUCLEOTIDE SEQUENCE [LARGE SCALE GENOMIC DNA]</scope>
    <source>
        <strain evidence="3 4">Indica2</strain>
    </source>
</reference>
<feature type="transmembrane region" description="Helical" evidence="1">
    <location>
        <begin position="326"/>
        <end position="346"/>
    </location>
</feature>
<evidence type="ECO:0000313" key="4">
    <source>
        <dbReference type="Proteomes" id="UP000460132"/>
    </source>
</evidence>
<accession>A0A7X4HLM3</accession>
<dbReference type="Pfam" id="PF07693">
    <property type="entry name" value="KAP_NTPase"/>
    <property type="match status" value="1"/>
</dbReference>
<organism evidence="3 4">
    <name type="scientific">Lactobacillus crispatus</name>
    <dbReference type="NCBI Taxonomy" id="47770"/>
    <lineage>
        <taxon>Bacteria</taxon>
        <taxon>Bacillati</taxon>
        <taxon>Bacillota</taxon>
        <taxon>Bacilli</taxon>
        <taxon>Lactobacillales</taxon>
        <taxon>Lactobacillaceae</taxon>
        <taxon>Lactobacillus</taxon>
    </lineage>
</organism>
<dbReference type="AlphaFoldDB" id="A0A7X4HLM3"/>
<evidence type="ECO:0000256" key="1">
    <source>
        <dbReference type="SAM" id="Phobius"/>
    </source>
</evidence>
<dbReference type="RefSeq" id="WP_160810907.1">
    <property type="nucleotide sequence ID" value="NZ_WWFF01000001.1"/>
</dbReference>
<dbReference type="Gene3D" id="3.40.50.300">
    <property type="entry name" value="P-loop containing nucleotide triphosphate hydrolases"/>
    <property type="match status" value="1"/>
</dbReference>
<dbReference type="EMBL" id="WWFF01000001">
    <property type="protein sequence ID" value="MYN52875.1"/>
    <property type="molecule type" value="Genomic_DNA"/>
</dbReference>
<keyword evidence="1" id="KW-1133">Transmembrane helix</keyword>
<sequence length="836" mass="96621">MNNIGRLFWLKLKKNNAILTSLVIALLIITVDYFNVISSVQSSFAITIAGIVVLIAIWTMYVTNFYKLIKLSSINALDMVLVIIVMTMLIYMMYLTYTNQKNTWKSIGATSILVVAFIFLIKRLRYVKKSLCEHKSNRTVVDLRDLCEGKITKYPIVVGDQAVNYDLLDRDVIVAVLCDSINSAYSSGAYVIGLEGEWGTGKTTIANLAQQRLVKNGDICVVKGLDFWTTGSSAALIQTMYDSLLKALNINYNSVRMNKLLKRVAKFMVNIPQTGNTLNQIINENISQDDVDQLHDELKDLILTSGKKYVFFVDDLDRANKSQVLFLLKMLGTLFNLPNSIFVLLYDKNRMKQIVNNGEEVNPAFEEKIVNQEIRIPKVSEKVISKIYKKSLSEVAKANEINDDELSLLMPAIELVAKQIESLRELKRVINSICNIAFSKDNKLNPADSLLLEFIYFKAPGLYKLIKDNSSSFISQDFASAMQYLMENDNERSERLKKFYDENLEEYKRYIPILEEMFPYVKSYYAHDRLHLYPSITVDESKNDERQKQFRICSGYYFDLYFSLTQNDYSRINLQVEDTVNKINAVSTEEALERIYRKFIDSPSEDLRLKIADLRLYIDQINDDKKIPLCRLLLNSANKLPDCSTSLLWRCKELLECSDQGKVTDLFKNYYNRYELLGYIYILNNFVKEVDWLQKLTKDCWYGICKNVLNNHINLYENGIYGYENAWGLYRYAKQQKLSPKCISNYLDSIITSKNVYRILFDAMPRSVGSQRYGYRLEKAYLDIMDLAHVSKLENILKHVVPVNASQKKVHTAYQNYLDGNNEAIYYDDPIEPDEL</sequence>
<dbReference type="Proteomes" id="UP000460132">
    <property type="component" value="Unassembled WGS sequence"/>
</dbReference>
<dbReference type="SUPFAM" id="SSF52540">
    <property type="entry name" value="P-loop containing nucleoside triphosphate hydrolases"/>
    <property type="match status" value="1"/>
</dbReference>
<name>A0A7X4HLM3_9LACO</name>
<feature type="transmembrane region" description="Helical" evidence="1">
    <location>
        <begin position="103"/>
        <end position="121"/>
    </location>
</feature>
<comment type="caution">
    <text evidence="3">The sequence shown here is derived from an EMBL/GenBank/DDBJ whole genome shotgun (WGS) entry which is preliminary data.</text>
</comment>
<gene>
    <name evidence="3" type="ORF">GTK63_00780</name>
</gene>
<evidence type="ECO:0000259" key="2">
    <source>
        <dbReference type="Pfam" id="PF07693"/>
    </source>
</evidence>
<feature type="transmembrane region" description="Helical" evidence="1">
    <location>
        <begin position="43"/>
        <end position="62"/>
    </location>
</feature>
<protein>
    <recommendedName>
        <fullName evidence="2">KAP NTPase domain-containing protein</fullName>
    </recommendedName>
</protein>
<dbReference type="InterPro" id="IPR027417">
    <property type="entry name" value="P-loop_NTPase"/>
</dbReference>
<evidence type="ECO:0000313" key="3">
    <source>
        <dbReference type="EMBL" id="MYN52875.1"/>
    </source>
</evidence>
<keyword evidence="1" id="KW-0472">Membrane</keyword>
<feature type="transmembrane region" description="Helical" evidence="1">
    <location>
        <begin position="16"/>
        <end position="37"/>
    </location>
</feature>
<feature type="transmembrane region" description="Helical" evidence="1">
    <location>
        <begin position="74"/>
        <end position="97"/>
    </location>
</feature>